<gene>
    <name evidence="1" type="ORF">EGT67_17650</name>
</gene>
<sequence>MAELAWQWDKQSSTYGNYGNANQWTVNAGLASLARESTQNTNDARSEENPSLVYSFIRLSGQARADFLRALNWSEELEPHLRAMSSESTGAVTAGHIKTGLEALSHPDPLVLLKVSDYGCRGLTGPEFSDIDSADFGNFIKLCRLDLFSGKNETSGGSFGLGKAVYWRFSRIQTVLFNSVVAESDAVDGQTRNRLFGVNQGVVHRLGEQSYQGRGYFGVAGTKGNVTSTWATEDLVETLHLRRDGSRPGTSAMIVGFYDPDEPERGHTVDGLVKMAEDLRAGIEESFWPLLARRRLQVRIEVINDGVRELDTVVDPEDTYTELVRALRRFDEGDLDETLDKTYSVVARDIPIAIAKRKSGSGHPKFVHNAKLVVTKSDKQKDPLENKVCLLRQPEMVVQTLDRTFENHTYHAFLLAGGAVSPDSSSAEDRWADDFLRFAEPPAHDQWIPRGGRNKSSQSSLSAHYVAPWVPNLQAIEKDVAAKLIELFGAPPPADSKPPTAVFKHLSFLRGEPGAGASTGTATRKPAVDITDWKVLDGRWHLTFRIKARNQPGGWALSPALYFVGLDGRGQEVEWEDLHSEDAKVEDGTVLLEHQERGRFVQAVVTGVSTADLPIPAADAAVDVQLRNVTTTQSKGGTA</sequence>
<protein>
    <submittedName>
        <fullName evidence="1">Uncharacterized protein</fullName>
    </submittedName>
</protein>
<dbReference type="AlphaFoldDB" id="A0A438BB57"/>
<dbReference type="Proteomes" id="UP000286208">
    <property type="component" value="Unassembled WGS sequence"/>
</dbReference>
<organism evidence="1 2">
    <name type="scientific">Prescottella agglutinans</name>
    <dbReference type="NCBI Taxonomy" id="1644129"/>
    <lineage>
        <taxon>Bacteria</taxon>
        <taxon>Bacillati</taxon>
        <taxon>Actinomycetota</taxon>
        <taxon>Actinomycetes</taxon>
        <taxon>Mycobacteriales</taxon>
        <taxon>Nocardiaceae</taxon>
        <taxon>Prescottella</taxon>
    </lineage>
</organism>
<dbReference type="RefSeq" id="WP_127917392.1">
    <property type="nucleotide sequence ID" value="NZ_RKLP01000009.1"/>
</dbReference>
<accession>A0A438BB57</accession>
<proteinExistence type="predicted"/>
<reference evidence="1 2" key="1">
    <citation type="submission" date="2018-11" db="EMBL/GenBank/DDBJ databases">
        <title>Rhodococcus spongicola sp. nov. and Rhodococcus xishaensis sp. nov. from marine sponges.</title>
        <authorList>
            <person name="Li L."/>
            <person name="Lin H.W."/>
        </authorList>
    </citation>
    <scope>NUCLEOTIDE SEQUENCE [LARGE SCALE GENOMIC DNA]</scope>
    <source>
        <strain evidence="1 2">CCTCC AB2014297</strain>
    </source>
</reference>
<comment type="caution">
    <text evidence="1">The sequence shown here is derived from an EMBL/GenBank/DDBJ whole genome shotgun (WGS) entry which is preliminary data.</text>
</comment>
<evidence type="ECO:0000313" key="1">
    <source>
        <dbReference type="EMBL" id="RVW08230.1"/>
    </source>
</evidence>
<dbReference type="OrthoDB" id="3267770at2"/>
<name>A0A438BB57_9NOCA</name>
<evidence type="ECO:0000313" key="2">
    <source>
        <dbReference type="Proteomes" id="UP000286208"/>
    </source>
</evidence>
<dbReference type="EMBL" id="RKLP01000009">
    <property type="protein sequence ID" value="RVW08230.1"/>
    <property type="molecule type" value="Genomic_DNA"/>
</dbReference>
<keyword evidence="2" id="KW-1185">Reference proteome</keyword>